<dbReference type="SMART" id="SM00387">
    <property type="entry name" value="HATPase_c"/>
    <property type="match status" value="1"/>
</dbReference>
<proteinExistence type="predicted"/>
<evidence type="ECO:0000259" key="16">
    <source>
        <dbReference type="PROSITE" id="PS50110"/>
    </source>
</evidence>
<evidence type="ECO:0000256" key="9">
    <source>
        <dbReference type="ARBA" id="ARBA00022989"/>
    </source>
</evidence>
<keyword evidence="10" id="KW-0902">Two-component regulatory system</keyword>
<dbReference type="Gene3D" id="3.40.50.2300">
    <property type="match status" value="1"/>
</dbReference>
<dbReference type="OrthoDB" id="1046984at2"/>
<dbReference type="EC" id="2.7.13.3" evidence="3"/>
<accession>A0A1G8UW45</accession>
<keyword evidence="7" id="KW-0547">Nucleotide-binding</keyword>
<dbReference type="SUPFAM" id="SSF52172">
    <property type="entry name" value="CheY-like"/>
    <property type="match status" value="1"/>
</dbReference>
<dbReference type="PRINTS" id="PR00344">
    <property type="entry name" value="BCTRLSENSOR"/>
</dbReference>
<dbReference type="PANTHER" id="PTHR45339:SF1">
    <property type="entry name" value="HYBRID SIGNAL TRANSDUCTION HISTIDINE KINASE J"/>
    <property type="match status" value="1"/>
</dbReference>
<feature type="coiled-coil region" evidence="13">
    <location>
        <begin position="292"/>
        <end position="319"/>
    </location>
</feature>
<dbReference type="FunFam" id="3.30.565.10:FF:000010">
    <property type="entry name" value="Sensor histidine kinase RcsC"/>
    <property type="match status" value="1"/>
</dbReference>
<evidence type="ECO:0000256" key="10">
    <source>
        <dbReference type="ARBA" id="ARBA00023012"/>
    </source>
</evidence>
<feature type="transmembrane region" description="Helical" evidence="14">
    <location>
        <begin position="12"/>
        <end position="31"/>
    </location>
</feature>
<dbReference type="STRING" id="1128970.SAMN04487935_1076"/>
<evidence type="ECO:0000256" key="6">
    <source>
        <dbReference type="ARBA" id="ARBA00022692"/>
    </source>
</evidence>
<keyword evidence="9 14" id="KW-1133">Transmembrane helix</keyword>
<keyword evidence="4" id="KW-1003">Cell membrane</keyword>
<feature type="domain" description="Response regulatory" evidence="16">
    <location>
        <begin position="559"/>
        <end position="676"/>
    </location>
</feature>
<dbReference type="InterPro" id="IPR001789">
    <property type="entry name" value="Sig_transdc_resp-reg_receiver"/>
</dbReference>
<dbReference type="Pfam" id="PF00512">
    <property type="entry name" value="HisKA"/>
    <property type="match status" value="1"/>
</dbReference>
<dbReference type="PANTHER" id="PTHR45339">
    <property type="entry name" value="HYBRID SIGNAL TRANSDUCTION HISTIDINE KINASE J"/>
    <property type="match status" value="1"/>
</dbReference>
<dbReference type="CDD" id="cd00156">
    <property type="entry name" value="REC"/>
    <property type="match status" value="1"/>
</dbReference>
<dbReference type="SMART" id="SM00388">
    <property type="entry name" value="HisKA"/>
    <property type="match status" value="1"/>
</dbReference>
<evidence type="ECO:0000256" key="11">
    <source>
        <dbReference type="ARBA" id="ARBA00023136"/>
    </source>
</evidence>
<dbReference type="Pfam" id="PF00072">
    <property type="entry name" value="Response_reg"/>
    <property type="match status" value="1"/>
</dbReference>
<dbReference type="InterPro" id="IPR003594">
    <property type="entry name" value="HATPase_dom"/>
</dbReference>
<evidence type="ECO:0000256" key="8">
    <source>
        <dbReference type="ARBA" id="ARBA00022840"/>
    </source>
</evidence>
<dbReference type="CDD" id="cd00082">
    <property type="entry name" value="HisKA"/>
    <property type="match status" value="1"/>
</dbReference>
<feature type="transmembrane region" description="Helical" evidence="14">
    <location>
        <begin position="267"/>
        <end position="286"/>
    </location>
</feature>
<evidence type="ECO:0000256" key="4">
    <source>
        <dbReference type="ARBA" id="ARBA00022475"/>
    </source>
</evidence>
<evidence type="ECO:0000256" key="1">
    <source>
        <dbReference type="ARBA" id="ARBA00000085"/>
    </source>
</evidence>
<dbReference type="EMBL" id="FNEZ01000002">
    <property type="protein sequence ID" value="SDJ58086.1"/>
    <property type="molecule type" value="Genomic_DNA"/>
</dbReference>
<dbReference type="AlphaFoldDB" id="A0A1G8UW45"/>
<dbReference type="Pfam" id="PF02518">
    <property type="entry name" value="HATPase_c"/>
    <property type="match status" value="1"/>
</dbReference>
<dbReference type="SUPFAM" id="SSF47226">
    <property type="entry name" value="Histidine-containing phosphotransfer domain, HPT domain"/>
    <property type="match status" value="1"/>
</dbReference>
<evidence type="ECO:0000256" key="2">
    <source>
        <dbReference type="ARBA" id="ARBA00004651"/>
    </source>
</evidence>
<feature type="modified residue" description="4-aspartylphosphate" evidence="12">
    <location>
        <position position="608"/>
    </location>
</feature>
<keyword evidence="8" id="KW-0067">ATP-binding</keyword>
<keyword evidence="17" id="KW-0808">Transferase</keyword>
<keyword evidence="11 14" id="KW-0472">Membrane</keyword>
<protein>
    <recommendedName>
        <fullName evidence="3">histidine kinase</fullName>
        <ecNumber evidence="3">2.7.13.3</ecNumber>
    </recommendedName>
</protein>
<dbReference type="InterPro" id="IPR036890">
    <property type="entry name" value="HATPase_C_sf"/>
</dbReference>
<evidence type="ECO:0000313" key="17">
    <source>
        <dbReference type="EMBL" id="SDJ58086.1"/>
    </source>
</evidence>
<evidence type="ECO:0000256" key="13">
    <source>
        <dbReference type="SAM" id="Coils"/>
    </source>
</evidence>
<dbReference type="InterPro" id="IPR004358">
    <property type="entry name" value="Sig_transdc_His_kin-like_C"/>
</dbReference>
<dbReference type="RefSeq" id="WP_091392597.1">
    <property type="nucleotide sequence ID" value="NZ_BKAI01000003.1"/>
</dbReference>
<keyword evidence="6 14" id="KW-0812">Transmembrane</keyword>
<organism evidence="17 18">
    <name type="scientific">Flavobacterium noncentrifugens</name>
    <dbReference type="NCBI Taxonomy" id="1128970"/>
    <lineage>
        <taxon>Bacteria</taxon>
        <taxon>Pseudomonadati</taxon>
        <taxon>Bacteroidota</taxon>
        <taxon>Flavobacteriia</taxon>
        <taxon>Flavobacteriales</taxon>
        <taxon>Flavobacteriaceae</taxon>
        <taxon>Flavobacterium</taxon>
    </lineage>
</organism>
<dbReference type="PROSITE" id="PS50110">
    <property type="entry name" value="RESPONSE_REGULATORY"/>
    <property type="match status" value="1"/>
</dbReference>
<evidence type="ECO:0000256" key="7">
    <source>
        <dbReference type="ARBA" id="ARBA00022741"/>
    </source>
</evidence>
<keyword evidence="5 12" id="KW-0597">Phosphoprotein</keyword>
<keyword evidence="13" id="KW-0175">Coiled coil</keyword>
<dbReference type="GO" id="GO:0005524">
    <property type="term" value="F:ATP binding"/>
    <property type="evidence" value="ECO:0007669"/>
    <property type="project" value="UniProtKB-KW"/>
</dbReference>
<evidence type="ECO:0000259" key="15">
    <source>
        <dbReference type="PROSITE" id="PS50109"/>
    </source>
</evidence>
<evidence type="ECO:0000256" key="14">
    <source>
        <dbReference type="SAM" id="Phobius"/>
    </source>
</evidence>
<dbReference type="Gene3D" id="1.20.120.160">
    <property type="entry name" value="HPT domain"/>
    <property type="match status" value="1"/>
</dbReference>
<dbReference type="InterPro" id="IPR011006">
    <property type="entry name" value="CheY-like_superfamily"/>
</dbReference>
<evidence type="ECO:0000256" key="12">
    <source>
        <dbReference type="PROSITE-ProRule" id="PRU00169"/>
    </source>
</evidence>
<dbReference type="SUPFAM" id="SSF55874">
    <property type="entry name" value="ATPase domain of HSP90 chaperone/DNA topoisomerase II/histidine kinase"/>
    <property type="match status" value="1"/>
</dbReference>
<keyword evidence="17" id="KW-0418">Kinase</keyword>
<dbReference type="CDD" id="cd16922">
    <property type="entry name" value="HATPase_EvgS-ArcB-TorS-like"/>
    <property type="match status" value="1"/>
</dbReference>
<evidence type="ECO:0000256" key="5">
    <source>
        <dbReference type="ARBA" id="ARBA00022553"/>
    </source>
</evidence>
<evidence type="ECO:0000313" key="18">
    <source>
        <dbReference type="Proteomes" id="UP000199580"/>
    </source>
</evidence>
<dbReference type="SMART" id="SM00448">
    <property type="entry name" value="REC"/>
    <property type="match status" value="1"/>
</dbReference>
<dbReference type="GO" id="GO:0005886">
    <property type="term" value="C:plasma membrane"/>
    <property type="evidence" value="ECO:0007669"/>
    <property type="project" value="UniProtKB-SubCell"/>
</dbReference>
<evidence type="ECO:0000256" key="3">
    <source>
        <dbReference type="ARBA" id="ARBA00012438"/>
    </source>
</evidence>
<comment type="subcellular location">
    <subcellularLocation>
        <location evidence="2">Cell membrane</location>
        <topology evidence="2">Multi-pass membrane protein</topology>
    </subcellularLocation>
</comment>
<reference evidence="17 18" key="1">
    <citation type="submission" date="2016-10" db="EMBL/GenBank/DDBJ databases">
        <authorList>
            <person name="de Groot N.N."/>
        </authorList>
    </citation>
    <scope>NUCLEOTIDE SEQUENCE [LARGE SCALE GENOMIC DNA]</scope>
    <source>
        <strain evidence="17 18">CGMCC 1.10076</strain>
    </source>
</reference>
<dbReference type="SUPFAM" id="SSF47384">
    <property type="entry name" value="Homodimeric domain of signal transducing histidine kinase"/>
    <property type="match status" value="1"/>
</dbReference>
<dbReference type="InterPro" id="IPR036641">
    <property type="entry name" value="HPT_dom_sf"/>
</dbReference>
<dbReference type="Gene3D" id="3.30.565.10">
    <property type="entry name" value="Histidine kinase-like ATPase, C-terminal domain"/>
    <property type="match status" value="1"/>
</dbReference>
<name>A0A1G8UW45_9FLAO</name>
<feature type="domain" description="Histidine kinase" evidence="15">
    <location>
        <begin position="319"/>
        <end position="535"/>
    </location>
</feature>
<keyword evidence="18" id="KW-1185">Reference proteome</keyword>
<dbReference type="InterPro" id="IPR036097">
    <property type="entry name" value="HisK_dim/P_sf"/>
</dbReference>
<dbReference type="Gene3D" id="1.10.287.130">
    <property type="match status" value="1"/>
</dbReference>
<sequence length="803" mass="91318">MSQKQSSTKGKVILGYLLIFAIAVVSVWFIYNEILKIAIPDKDVNSENKKIIQISNAIANLYASEAAGRNSILTGSSKDFKEYQKLLDSVNNQIEQIKTDSDPAQLGKLDTIQNLLKKKKNSINGIIQFRNFYNQQNTFDRAVGKIYKVKDSLNRSVKPIQFRDNSQMREFLNNVLTKKQMDSLSKLPVSNEKLTSEIEKMLTQVVIKDNKMKYQLFRKEQSLQDENRIISDQLRIVLSSLEKEILQKSYLKINKSKSAINNTIETIAWIGAITFCLLILFAGIIIRDLTISQNYRKQLEELNDDKENLLRSKTMLMATVTHDIQTPLGSVIGFSDLLKNTETTPKQKQYLDNIKHSAQYIIKLVNDLLDFSKLENNKINIEKVSFNFKELIESTCKPLEPNATNKNIELRFDVDDALDQNFISDPYRLKQILTNLISNAIKFTQRGSVEVSAKLENHKIIVAVIDTGIGIAKDEQEAVFKEFTQAHAGIEKKFGGTGLGLTIAKRLLEMLDGTIELESIEGQGSIFTIEIPAIASEIKKYESNKLQPSGAFDFLENRKILIVDDDAMQLSLMKEIFSNYPVQITTITDASNVKAMLENEKFDLILSDIQMPQIDGFELVRIIRNNNNPEIATIPVVALSGKRDLNPEDFTSKGFTAFHPKPLQLDELLLLIKAIFKNEKFTNTKIRKSENTGKLFDLKTLNQFTQNDPHALKMIVENFIESTQENCSVLKWAAAENDLEKLSETAHKMIPMFRQMEVHSVVVLLEPLEDQKLNLEVNGMKDYVANSCQKIEELVIRLKIEVL</sequence>
<dbReference type="InterPro" id="IPR003661">
    <property type="entry name" value="HisK_dim/P_dom"/>
</dbReference>
<comment type="catalytic activity">
    <reaction evidence="1">
        <text>ATP + protein L-histidine = ADP + protein N-phospho-L-histidine.</text>
        <dbReference type="EC" id="2.7.13.3"/>
    </reaction>
</comment>
<dbReference type="InterPro" id="IPR005467">
    <property type="entry name" value="His_kinase_dom"/>
</dbReference>
<dbReference type="Proteomes" id="UP000199580">
    <property type="component" value="Unassembled WGS sequence"/>
</dbReference>
<gene>
    <name evidence="17" type="ORF">SAMN04487935_1076</name>
</gene>
<dbReference type="PROSITE" id="PS50109">
    <property type="entry name" value="HIS_KIN"/>
    <property type="match status" value="1"/>
</dbReference>
<dbReference type="GO" id="GO:0000155">
    <property type="term" value="F:phosphorelay sensor kinase activity"/>
    <property type="evidence" value="ECO:0007669"/>
    <property type="project" value="InterPro"/>
</dbReference>